<dbReference type="Proteomes" id="UP000800097">
    <property type="component" value="Unassembled WGS sequence"/>
</dbReference>
<name>A0A6A6JW71_WESOR</name>
<evidence type="ECO:0000313" key="2">
    <source>
        <dbReference type="Proteomes" id="UP000800097"/>
    </source>
</evidence>
<sequence>MSEAFFVLLVRGRRIQMLISRQRGCRQCHSLLVLMKSAVPAFPFLERPQTTVYPAHSQVESGLKLESMQGLHLGKLAVALGLPCPLVQSPAAPKRPDFLSSLSSRDYILLWVLRSQGGLQVQGI</sequence>
<evidence type="ECO:0000313" key="1">
    <source>
        <dbReference type="EMBL" id="KAF2280475.1"/>
    </source>
</evidence>
<dbReference type="AlphaFoldDB" id="A0A6A6JW71"/>
<gene>
    <name evidence="1" type="ORF">EI97DRAFT_124064</name>
</gene>
<organism evidence="1 2">
    <name type="scientific">Westerdykella ornata</name>
    <dbReference type="NCBI Taxonomy" id="318751"/>
    <lineage>
        <taxon>Eukaryota</taxon>
        <taxon>Fungi</taxon>
        <taxon>Dikarya</taxon>
        <taxon>Ascomycota</taxon>
        <taxon>Pezizomycotina</taxon>
        <taxon>Dothideomycetes</taxon>
        <taxon>Pleosporomycetidae</taxon>
        <taxon>Pleosporales</taxon>
        <taxon>Sporormiaceae</taxon>
        <taxon>Westerdykella</taxon>
    </lineage>
</organism>
<reference evidence="1" key="1">
    <citation type="journal article" date="2020" name="Stud. Mycol.">
        <title>101 Dothideomycetes genomes: a test case for predicting lifestyles and emergence of pathogens.</title>
        <authorList>
            <person name="Haridas S."/>
            <person name="Albert R."/>
            <person name="Binder M."/>
            <person name="Bloem J."/>
            <person name="Labutti K."/>
            <person name="Salamov A."/>
            <person name="Andreopoulos B."/>
            <person name="Baker S."/>
            <person name="Barry K."/>
            <person name="Bills G."/>
            <person name="Bluhm B."/>
            <person name="Cannon C."/>
            <person name="Castanera R."/>
            <person name="Culley D."/>
            <person name="Daum C."/>
            <person name="Ezra D."/>
            <person name="Gonzalez J."/>
            <person name="Henrissat B."/>
            <person name="Kuo A."/>
            <person name="Liang C."/>
            <person name="Lipzen A."/>
            <person name="Lutzoni F."/>
            <person name="Magnuson J."/>
            <person name="Mondo S."/>
            <person name="Nolan M."/>
            <person name="Ohm R."/>
            <person name="Pangilinan J."/>
            <person name="Park H.-J."/>
            <person name="Ramirez L."/>
            <person name="Alfaro M."/>
            <person name="Sun H."/>
            <person name="Tritt A."/>
            <person name="Yoshinaga Y."/>
            <person name="Zwiers L.-H."/>
            <person name="Turgeon B."/>
            <person name="Goodwin S."/>
            <person name="Spatafora J."/>
            <person name="Crous P."/>
            <person name="Grigoriev I."/>
        </authorList>
    </citation>
    <scope>NUCLEOTIDE SEQUENCE</scope>
    <source>
        <strain evidence="1">CBS 379.55</strain>
    </source>
</reference>
<keyword evidence="2" id="KW-1185">Reference proteome</keyword>
<dbReference type="RefSeq" id="XP_033658013.1">
    <property type="nucleotide sequence ID" value="XM_033793057.1"/>
</dbReference>
<protein>
    <submittedName>
        <fullName evidence="1">Uncharacterized protein</fullName>
    </submittedName>
</protein>
<accession>A0A6A6JW71</accession>
<dbReference type="GeneID" id="54546232"/>
<proteinExistence type="predicted"/>
<dbReference type="EMBL" id="ML986485">
    <property type="protein sequence ID" value="KAF2280475.1"/>
    <property type="molecule type" value="Genomic_DNA"/>
</dbReference>